<organism evidence="2 3">
    <name type="scientific">Halocaridina rubra</name>
    <name type="common">Hawaiian red shrimp</name>
    <dbReference type="NCBI Taxonomy" id="373956"/>
    <lineage>
        <taxon>Eukaryota</taxon>
        <taxon>Metazoa</taxon>
        <taxon>Ecdysozoa</taxon>
        <taxon>Arthropoda</taxon>
        <taxon>Crustacea</taxon>
        <taxon>Multicrustacea</taxon>
        <taxon>Malacostraca</taxon>
        <taxon>Eumalacostraca</taxon>
        <taxon>Eucarida</taxon>
        <taxon>Decapoda</taxon>
        <taxon>Pleocyemata</taxon>
        <taxon>Caridea</taxon>
        <taxon>Atyoidea</taxon>
        <taxon>Atyidae</taxon>
        <taxon>Halocaridina</taxon>
    </lineage>
</organism>
<dbReference type="EMBL" id="JAXCGZ010015319">
    <property type="protein sequence ID" value="KAK7070532.1"/>
    <property type="molecule type" value="Genomic_DNA"/>
</dbReference>
<dbReference type="Proteomes" id="UP001381693">
    <property type="component" value="Unassembled WGS sequence"/>
</dbReference>
<keyword evidence="3" id="KW-1185">Reference proteome</keyword>
<accession>A0AAN8WT39</accession>
<reference evidence="2 3" key="1">
    <citation type="submission" date="2023-11" db="EMBL/GenBank/DDBJ databases">
        <title>Halocaridina rubra genome assembly.</title>
        <authorList>
            <person name="Smith C."/>
        </authorList>
    </citation>
    <scope>NUCLEOTIDE SEQUENCE [LARGE SCALE GENOMIC DNA]</scope>
    <source>
        <strain evidence="2">EP-1</strain>
        <tissue evidence="2">Whole</tissue>
    </source>
</reference>
<feature type="region of interest" description="Disordered" evidence="1">
    <location>
        <begin position="35"/>
        <end position="96"/>
    </location>
</feature>
<feature type="compositionally biased region" description="Pro residues" evidence="1">
    <location>
        <begin position="137"/>
        <end position="147"/>
    </location>
</feature>
<evidence type="ECO:0000256" key="1">
    <source>
        <dbReference type="SAM" id="MobiDB-lite"/>
    </source>
</evidence>
<sequence length="159" mass="17477">MHGNYIPRDTDKLVDTLNEITAELSEGPDILFETREEPNSNSTLSALTSVSKDSMPHENAPHVQQSKLTFPDNEDMVPPIPPRLNSKKCHYGSTETSTTRFSQVQLSISSATEKDMQAKVNALKASKRSITLSGPSKPTPPPLPPRPQADLKLKKKTSI</sequence>
<feature type="region of interest" description="Disordered" evidence="1">
    <location>
        <begin position="124"/>
        <end position="159"/>
    </location>
</feature>
<gene>
    <name evidence="2" type="ORF">SK128_008560</name>
</gene>
<evidence type="ECO:0000313" key="2">
    <source>
        <dbReference type="EMBL" id="KAK7070532.1"/>
    </source>
</evidence>
<evidence type="ECO:0000313" key="3">
    <source>
        <dbReference type="Proteomes" id="UP001381693"/>
    </source>
</evidence>
<dbReference type="AlphaFoldDB" id="A0AAN8WT39"/>
<protein>
    <submittedName>
        <fullName evidence="2">Uncharacterized protein</fullName>
    </submittedName>
</protein>
<feature type="compositionally biased region" description="Polar residues" evidence="1">
    <location>
        <begin position="39"/>
        <end position="52"/>
    </location>
</feature>
<proteinExistence type="predicted"/>
<comment type="caution">
    <text evidence="2">The sequence shown here is derived from an EMBL/GenBank/DDBJ whole genome shotgun (WGS) entry which is preliminary data.</text>
</comment>
<name>A0AAN8WT39_HALRR</name>